<dbReference type="PATRIC" id="fig|443610.3.peg.554"/>
<keyword evidence="6 8" id="KW-0460">Magnesium</keyword>
<reference evidence="10 11" key="1">
    <citation type="submission" date="2015-03" db="EMBL/GenBank/DDBJ databases">
        <authorList>
            <person name="Hassan Y.I."/>
            <person name="Lepp D."/>
            <person name="Li X.-Z."/>
            <person name="Zhou T."/>
        </authorList>
    </citation>
    <scope>NUCLEOTIDE SEQUENCE [LARGE SCALE GENOMIC DNA]</scope>
    <source>
        <strain evidence="10 11">BD-c194</strain>
    </source>
</reference>
<dbReference type="HAMAP" id="MF_00265">
    <property type="entry name" value="VapC_Nob1"/>
    <property type="match status" value="1"/>
</dbReference>
<proteinExistence type="inferred from homology"/>
<dbReference type="GO" id="GO:0000287">
    <property type="term" value="F:magnesium ion binding"/>
    <property type="evidence" value="ECO:0007669"/>
    <property type="project" value="UniProtKB-UniRule"/>
</dbReference>
<dbReference type="STRING" id="443610.VE25_11730"/>
<name>A0A0F5FS20_9HYPH</name>
<evidence type="ECO:0000256" key="4">
    <source>
        <dbReference type="ARBA" id="ARBA00022723"/>
    </source>
</evidence>
<gene>
    <name evidence="8" type="primary">vapC</name>
    <name evidence="10" type="ORF">VE25_11730</name>
</gene>
<evidence type="ECO:0000256" key="5">
    <source>
        <dbReference type="ARBA" id="ARBA00022801"/>
    </source>
</evidence>
<evidence type="ECO:0000256" key="2">
    <source>
        <dbReference type="ARBA" id="ARBA00022649"/>
    </source>
</evidence>
<protein>
    <recommendedName>
        <fullName evidence="8">Ribonuclease VapC</fullName>
        <shortName evidence="8">RNase VapC</shortName>
        <ecNumber evidence="8">3.1.-.-</ecNumber>
    </recommendedName>
    <alternativeName>
        <fullName evidence="8">Toxin VapC</fullName>
    </alternativeName>
</protein>
<organism evidence="10 11">
    <name type="scientific">Devosia geojensis</name>
    <dbReference type="NCBI Taxonomy" id="443610"/>
    <lineage>
        <taxon>Bacteria</taxon>
        <taxon>Pseudomonadati</taxon>
        <taxon>Pseudomonadota</taxon>
        <taxon>Alphaproteobacteria</taxon>
        <taxon>Hyphomicrobiales</taxon>
        <taxon>Devosiaceae</taxon>
        <taxon>Devosia</taxon>
    </lineage>
</organism>
<dbReference type="AlphaFoldDB" id="A0A0F5FS20"/>
<evidence type="ECO:0000256" key="8">
    <source>
        <dbReference type="HAMAP-Rule" id="MF_00265"/>
    </source>
</evidence>
<dbReference type="OrthoDB" id="5458135at2"/>
<dbReference type="InterPro" id="IPR002716">
    <property type="entry name" value="PIN_dom"/>
</dbReference>
<comment type="cofactor">
    <cofactor evidence="1 8">
        <name>Mg(2+)</name>
        <dbReference type="ChEBI" id="CHEBI:18420"/>
    </cofactor>
</comment>
<dbReference type="Proteomes" id="UP000033632">
    <property type="component" value="Unassembled WGS sequence"/>
</dbReference>
<feature type="binding site" evidence="8">
    <location>
        <position position="7"/>
    </location>
    <ligand>
        <name>Mg(2+)</name>
        <dbReference type="ChEBI" id="CHEBI:18420"/>
    </ligand>
</feature>
<comment type="similarity">
    <text evidence="7 8">Belongs to the PINc/VapC protein family.</text>
</comment>
<dbReference type="Pfam" id="PF01850">
    <property type="entry name" value="PIN"/>
    <property type="match status" value="1"/>
</dbReference>
<evidence type="ECO:0000256" key="1">
    <source>
        <dbReference type="ARBA" id="ARBA00001946"/>
    </source>
</evidence>
<dbReference type="InterPro" id="IPR029060">
    <property type="entry name" value="PIN-like_dom_sf"/>
</dbReference>
<dbReference type="GO" id="GO:0090729">
    <property type="term" value="F:toxin activity"/>
    <property type="evidence" value="ECO:0007669"/>
    <property type="project" value="UniProtKB-KW"/>
</dbReference>
<dbReference type="RefSeq" id="WP_046108815.1">
    <property type="nucleotide sequence ID" value="NZ_JZEX01000109.1"/>
</dbReference>
<dbReference type="EMBL" id="JZEX01000109">
    <property type="protein sequence ID" value="KKB11651.1"/>
    <property type="molecule type" value="Genomic_DNA"/>
</dbReference>
<dbReference type="GO" id="GO:0016787">
    <property type="term" value="F:hydrolase activity"/>
    <property type="evidence" value="ECO:0007669"/>
    <property type="project" value="UniProtKB-KW"/>
</dbReference>
<keyword evidence="4 8" id="KW-0479">Metal-binding</keyword>
<keyword evidence="11" id="KW-1185">Reference proteome</keyword>
<comment type="caution">
    <text evidence="10">The sequence shown here is derived from an EMBL/GenBank/DDBJ whole genome shotgun (WGS) entry which is preliminary data.</text>
</comment>
<dbReference type="InterPro" id="IPR022907">
    <property type="entry name" value="VapC_family"/>
</dbReference>
<evidence type="ECO:0000256" key="6">
    <source>
        <dbReference type="ARBA" id="ARBA00022842"/>
    </source>
</evidence>
<keyword evidence="2 8" id="KW-1277">Toxin-antitoxin system</keyword>
<evidence type="ECO:0000313" key="10">
    <source>
        <dbReference type="EMBL" id="KKB11651.1"/>
    </source>
</evidence>
<keyword evidence="3 8" id="KW-0540">Nuclease</keyword>
<dbReference type="PANTHER" id="PTHR33653:SF1">
    <property type="entry name" value="RIBONUCLEASE VAPC2"/>
    <property type="match status" value="1"/>
</dbReference>
<evidence type="ECO:0000259" key="9">
    <source>
        <dbReference type="Pfam" id="PF01850"/>
    </source>
</evidence>
<feature type="binding site" evidence="8">
    <location>
        <position position="102"/>
    </location>
    <ligand>
        <name>Mg(2+)</name>
        <dbReference type="ChEBI" id="CHEBI:18420"/>
    </ligand>
</feature>
<feature type="domain" description="PIN" evidence="9">
    <location>
        <begin position="5"/>
        <end position="120"/>
    </location>
</feature>
<dbReference type="EC" id="3.1.-.-" evidence="8"/>
<dbReference type="GO" id="GO:0004540">
    <property type="term" value="F:RNA nuclease activity"/>
    <property type="evidence" value="ECO:0007669"/>
    <property type="project" value="InterPro"/>
</dbReference>
<accession>A0A0F5FS20</accession>
<dbReference type="CDD" id="cd18746">
    <property type="entry name" value="PIN_VapC4-5_FitB-like"/>
    <property type="match status" value="1"/>
</dbReference>
<evidence type="ECO:0000313" key="11">
    <source>
        <dbReference type="Proteomes" id="UP000033632"/>
    </source>
</evidence>
<dbReference type="InterPro" id="IPR050556">
    <property type="entry name" value="Type_II_TA_system_RNase"/>
</dbReference>
<dbReference type="Gene3D" id="3.40.50.1010">
    <property type="entry name" value="5'-nuclease"/>
    <property type="match status" value="1"/>
</dbReference>
<evidence type="ECO:0000256" key="7">
    <source>
        <dbReference type="ARBA" id="ARBA00038093"/>
    </source>
</evidence>
<comment type="function">
    <text evidence="8">Toxic component of a toxin-antitoxin (TA) system. An RNase.</text>
</comment>
<keyword evidence="5 8" id="KW-0378">Hydrolase</keyword>
<dbReference type="PANTHER" id="PTHR33653">
    <property type="entry name" value="RIBONUCLEASE VAPC2"/>
    <property type="match status" value="1"/>
</dbReference>
<keyword evidence="8" id="KW-0800">Toxin</keyword>
<evidence type="ECO:0000256" key="3">
    <source>
        <dbReference type="ARBA" id="ARBA00022722"/>
    </source>
</evidence>
<sequence>MSGFLIDTNVVSETRKRNASPAAMDYLSRLESEHTYISVLTLGELRRGVVAKQATDKIMAAEFQSWLDDIEREYVGRTLTITAEIAHRWGEITSDRTRPVVDSLIAATAIVHGLTVVTRNVRDYQTLGIPVINPWN</sequence>
<dbReference type="SUPFAM" id="SSF88723">
    <property type="entry name" value="PIN domain-like"/>
    <property type="match status" value="1"/>
</dbReference>